<dbReference type="AlphaFoldDB" id="A0A1I7MYI7"/>
<sequence>MKRLVCSMDGTWNDDEGGASPQTNAAKLASAVLPADDRGRRQLVRFVFGKAPSEEKRWASLKAAAGLQISERIKAAYEFLRNTYEPGDEIYLFGISRGAYEARSLASFIALFGIARKDADFPIDQAWRLYRKSERRRKFDAVAELSAACHYPVRIRCIGAWDTVGHAGNPNWPWAWLARRFNRHDLRWHNTIDIALHAVSIDETRGAFRPSMFTLPDDVMLPSHQRVEQAWFPGTHADVSGGSPETELSDVALLWMVEKIQSLTDLAIDIARLERESRPDPLGLQHVSNSGWRSVFSRRVPYLRLVRQDAGGIPHRRRRAFNNWRTSKLGKGLISLNETIHHSALDRLGQTIREANGSRVNERIYEPSTLVAAVSPARDERARDEEVHTENA</sequence>
<reference evidence="3" key="1">
    <citation type="submission" date="2016-10" db="EMBL/GenBank/DDBJ databases">
        <authorList>
            <person name="Varghese N."/>
            <person name="Submissions S."/>
        </authorList>
    </citation>
    <scope>NUCLEOTIDE SEQUENCE [LARGE SCALE GENOMIC DNA]</scope>
    <source>
        <strain evidence="3">DSM 1565</strain>
    </source>
</reference>
<dbReference type="EMBL" id="FPCH01000001">
    <property type="protein sequence ID" value="SFV27405.1"/>
    <property type="molecule type" value="Genomic_DNA"/>
</dbReference>
<dbReference type="InterPro" id="IPR029058">
    <property type="entry name" value="AB_hydrolase_fold"/>
</dbReference>
<organism evidence="2 3">
    <name type="scientific">Hyphomicrobium facile</name>
    <dbReference type="NCBI Taxonomy" id="51670"/>
    <lineage>
        <taxon>Bacteria</taxon>
        <taxon>Pseudomonadati</taxon>
        <taxon>Pseudomonadota</taxon>
        <taxon>Alphaproteobacteria</taxon>
        <taxon>Hyphomicrobiales</taxon>
        <taxon>Hyphomicrobiaceae</taxon>
        <taxon>Hyphomicrobium</taxon>
    </lineage>
</organism>
<protein>
    <submittedName>
        <fullName evidence="2">Uncharacterized alpha/beta hydrolase domain</fullName>
    </submittedName>
</protein>
<keyword evidence="3" id="KW-1185">Reference proteome</keyword>
<dbReference type="Proteomes" id="UP000199423">
    <property type="component" value="Unassembled WGS sequence"/>
</dbReference>
<evidence type="ECO:0000313" key="3">
    <source>
        <dbReference type="Proteomes" id="UP000199423"/>
    </source>
</evidence>
<dbReference type="PANTHER" id="PTHR33840">
    <property type="match status" value="1"/>
</dbReference>
<dbReference type="RefSeq" id="WP_092864366.1">
    <property type="nucleotide sequence ID" value="NZ_FPCH01000001.1"/>
</dbReference>
<proteinExistence type="predicted"/>
<dbReference type="PANTHER" id="PTHR33840:SF1">
    <property type="entry name" value="TLE1 PHOSPHOLIPASE DOMAIN-CONTAINING PROTEIN"/>
    <property type="match status" value="1"/>
</dbReference>
<dbReference type="InterPro" id="IPR018712">
    <property type="entry name" value="Tle1-like_cat"/>
</dbReference>
<name>A0A1I7MYI7_9HYPH</name>
<dbReference type="Pfam" id="PF09994">
    <property type="entry name" value="T6SS_Tle1-like_cat"/>
    <property type="match status" value="1"/>
</dbReference>
<accession>A0A1I7MYI7</accession>
<gene>
    <name evidence="2" type="ORF">SAMN04488557_0752</name>
</gene>
<dbReference type="OrthoDB" id="4378831at2"/>
<dbReference type="GO" id="GO:0016787">
    <property type="term" value="F:hydrolase activity"/>
    <property type="evidence" value="ECO:0007669"/>
    <property type="project" value="UniProtKB-KW"/>
</dbReference>
<dbReference type="STRING" id="51670.SAMN04488557_0752"/>
<feature type="domain" description="T6SS Phospholipase effector Tle1-like catalytic" evidence="1">
    <location>
        <begin position="2"/>
        <end position="258"/>
    </location>
</feature>
<evidence type="ECO:0000313" key="2">
    <source>
        <dbReference type="EMBL" id="SFV27405.1"/>
    </source>
</evidence>
<evidence type="ECO:0000259" key="1">
    <source>
        <dbReference type="Pfam" id="PF09994"/>
    </source>
</evidence>
<keyword evidence="2" id="KW-0378">Hydrolase</keyword>
<dbReference type="SUPFAM" id="SSF53474">
    <property type="entry name" value="alpha/beta-Hydrolases"/>
    <property type="match status" value="1"/>
</dbReference>